<dbReference type="Proteomes" id="UP000286246">
    <property type="component" value="Unassembled WGS sequence"/>
</dbReference>
<dbReference type="EMBL" id="RAPY01000008">
    <property type="protein sequence ID" value="RKE42527.1"/>
    <property type="molecule type" value="Genomic_DNA"/>
</dbReference>
<gene>
    <name evidence="1" type="ORF">DFQ12_5439</name>
</gene>
<evidence type="ECO:0000313" key="1">
    <source>
        <dbReference type="EMBL" id="RKE42527.1"/>
    </source>
</evidence>
<organism evidence="1 2">
    <name type="scientific">Sphingobacterium detergens</name>
    <dbReference type="NCBI Taxonomy" id="1145106"/>
    <lineage>
        <taxon>Bacteria</taxon>
        <taxon>Pseudomonadati</taxon>
        <taxon>Bacteroidota</taxon>
        <taxon>Sphingobacteriia</taxon>
        <taxon>Sphingobacteriales</taxon>
        <taxon>Sphingobacteriaceae</taxon>
        <taxon>Sphingobacterium</taxon>
    </lineage>
</organism>
<comment type="caution">
    <text evidence="1">The sequence shown here is derived from an EMBL/GenBank/DDBJ whole genome shotgun (WGS) entry which is preliminary data.</text>
</comment>
<accession>A0A420ADH6</accession>
<protein>
    <submittedName>
        <fullName evidence="1">Uncharacterized protein</fullName>
    </submittedName>
</protein>
<reference evidence="1 2" key="1">
    <citation type="submission" date="2018-09" db="EMBL/GenBank/DDBJ databases">
        <title>Genomic Encyclopedia of Type Strains, Phase III (KMG-III): the genomes of soil and plant-associated and newly described type strains.</title>
        <authorList>
            <person name="Whitman W."/>
        </authorList>
    </citation>
    <scope>NUCLEOTIDE SEQUENCE [LARGE SCALE GENOMIC DNA]</scope>
    <source>
        <strain evidence="1 2">CECT 7938</strain>
    </source>
</reference>
<proteinExistence type="predicted"/>
<dbReference type="OrthoDB" id="711389at2"/>
<sequence>MEHTQINRKKIEQWLAEGYDVLQNGKLLKVEGDLPEFLDQFADEAKPKTYLLKELITWPEAELKKL</sequence>
<dbReference type="AlphaFoldDB" id="A0A420ADH6"/>
<evidence type="ECO:0000313" key="2">
    <source>
        <dbReference type="Proteomes" id="UP000286246"/>
    </source>
</evidence>
<keyword evidence="2" id="KW-1185">Reference proteome</keyword>
<dbReference type="RefSeq" id="WP_120262003.1">
    <property type="nucleotide sequence ID" value="NZ_RAPY01000008.1"/>
</dbReference>
<name>A0A420ADH6_SPHD1</name>